<gene>
    <name evidence="3" type="ORF">B6A10_10350</name>
</gene>
<protein>
    <recommendedName>
        <fullName evidence="5">Tetratricopeptide repeat protein</fullName>
    </recommendedName>
</protein>
<accession>A0ABR7URN9</accession>
<dbReference type="InterPro" id="IPR011990">
    <property type="entry name" value="TPR-like_helical_dom_sf"/>
</dbReference>
<evidence type="ECO:0000313" key="4">
    <source>
        <dbReference type="Proteomes" id="UP000661715"/>
    </source>
</evidence>
<dbReference type="PANTHER" id="PTHR44943:SF8">
    <property type="entry name" value="TPR REPEAT-CONTAINING PROTEIN MJ0263"/>
    <property type="match status" value="1"/>
</dbReference>
<name>A0ABR7URN9_9FLAO</name>
<comment type="caution">
    <text evidence="3">The sequence shown here is derived from an EMBL/GenBank/DDBJ whole genome shotgun (WGS) entry which is preliminary data.</text>
</comment>
<dbReference type="SMART" id="SM00028">
    <property type="entry name" value="TPR"/>
    <property type="match status" value="3"/>
</dbReference>
<keyword evidence="2" id="KW-0802">TPR repeat</keyword>
<dbReference type="SUPFAM" id="SSF48452">
    <property type="entry name" value="TPR-like"/>
    <property type="match status" value="1"/>
</dbReference>
<evidence type="ECO:0000313" key="3">
    <source>
        <dbReference type="EMBL" id="MBD0725579.1"/>
    </source>
</evidence>
<organism evidence="3 4">
    <name type="scientific">Flavobacterium pokkalii</name>
    <dbReference type="NCBI Taxonomy" id="1940408"/>
    <lineage>
        <taxon>Bacteria</taxon>
        <taxon>Pseudomonadati</taxon>
        <taxon>Bacteroidota</taxon>
        <taxon>Flavobacteriia</taxon>
        <taxon>Flavobacteriales</taxon>
        <taxon>Flavobacteriaceae</taxon>
        <taxon>Flavobacterium</taxon>
    </lineage>
</organism>
<dbReference type="Gene3D" id="1.25.40.10">
    <property type="entry name" value="Tetratricopeptide repeat domain"/>
    <property type="match status" value="2"/>
</dbReference>
<dbReference type="EMBL" id="NASZ01000015">
    <property type="protein sequence ID" value="MBD0725579.1"/>
    <property type="molecule type" value="Genomic_DNA"/>
</dbReference>
<dbReference type="Pfam" id="PF13432">
    <property type="entry name" value="TPR_16"/>
    <property type="match status" value="1"/>
</dbReference>
<dbReference type="InterPro" id="IPR019734">
    <property type="entry name" value="TPR_rpt"/>
</dbReference>
<sequence length="232" mass="26528">MKHILLVFFLFPMLVFSQVNLEKAQQLFEEGKLEQAKPMFEVLLKKNPSNIKIIEYLGDIAGRSKDWDEALLYYGKLKKARPSEANFYFKYGGVLGMKALEVSKFKALGMIDEVQSNFEKAIELNPKHIEARWALIELNLQLPGILGGSEKKAIQYSNELSKISAVDGYLSRGHIEEYFKRYTAAEQQYKKAIAVGNSKKTYQKLANLYANKMKSPDKAQAVLDEFKKKNDN</sequence>
<dbReference type="Proteomes" id="UP000661715">
    <property type="component" value="Unassembled WGS sequence"/>
</dbReference>
<dbReference type="PANTHER" id="PTHR44943">
    <property type="entry name" value="CELLULOSE SYNTHASE OPERON PROTEIN C"/>
    <property type="match status" value="1"/>
</dbReference>
<keyword evidence="1" id="KW-0677">Repeat</keyword>
<keyword evidence="4" id="KW-1185">Reference proteome</keyword>
<evidence type="ECO:0000256" key="1">
    <source>
        <dbReference type="ARBA" id="ARBA00022737"/>
    </source>
</evidence>
<evidence type="ECO:0000256" key="2">
    <source>
        <dbReference type="ARBA" id="ARBA00022803"/>
    </source>
</evidence>
<proteinExistence type="predicted"/>
<reference evidence="3 4" key="1">
    <citation type="journal article" date="2020" name="Microbiol. Res.">
        <title>Flavobacterium pokkalii sp. nov., a novel plant growth promoting native rhizobacteria isolated from pokkali rice grown in coastal saline affected agricultural regions of southern India, Kerala.</title>
        <authorList>
            <person name="Menon R.R."/>
            <person name="Kumari S."/>
            <person name="Viver T."/>
            <person name="Rameshkumar N."/>
        </authorList>
    </citation>
    <scope>NUCLEOTIDE SEQUENCE [LARGE SCALE GENOMIC DNA]</scope>
    <source>
        <strain evidence="3 4">L1I52</strain>
    </source>
</reference>
<dbReference type="RefSeq" id="WP_188220835.1">
    <property type="nucleotide sequence ID" value="NZ_NASZ01000015.1"/>
</dbReference>
<dbReference type="InterPro" id="IPR051685">
    <property type="entry name" value="Ycf3/AcsC/BcsC/TPR_MFPF"/>
</dbReference>
<evidence type="ECO:0008006" key="5">
    <source>
        <dbReference type="Google" id="ProtNLM"/>
    </source>
</evidence>